<keyword evidence="1" id="KW-0812">Transmembrane</keyword>
<evidence type="ECO:0008006" key="4">
    <source>
        <dbReference type="Google" id="ProtNLM"/>
    </source>
</evidence>
<gene>
    <name evidence="2" type="ORF">CUNI_LOCUS12737</name>
</gene>
<feature type="transmembrane region" description="Helical" evidence="1">
    <location>
        <begin position="31"/>
        <end position="54"/>
    </location>
</feature>
<dbReference type="EMBL" id="CAJHNH020002599">
    <property type="protein sequence ID" value="CAG5127179.1"/>
    <property type="molecule type" value="Genomic_DNA"/>
</dbReference>
<sequence>MLSLLFSGITQAIFTCIVLLRSCLRKKFYSQFLVGVCLSSIGFLLTVLMNWMFVQGIPVFTAPGLCQMYVFCSHFFPFLAFLLSVSSALLILYDLTRLKSVKWMNSPGAAKMWVIGLSILAFTIYSYKTWTHGAFRRKSRTECSVIPESEKAMEVLNAIDLLLLLYLPTFCFLTFDIGLLSWTCSRAVKVSLSSIVVTVLKSSDDVYRRRHAEVLKIVLCYSVCFHLLVTPRAVSTSVVTFNRYVALYLCRHLQQVCSTVNQCLQILFYFFFAINPIFPFCVSSKFRRNVSVLFSQGCAKNIVQPQVRSPLVTL</sequence>
<dbReference type="OrthoDB" id="6071741at2759"/>
<feature type="transmembrane region" description="Helical" evidence="1">
    <location>
        <begin position="161"/>
        <end position="182"/>
    </location>
</feature>
<comment type="caution">
    <text evidence="2">The sequence shown here is derived from an EMBL/GenBank/DDBJ whole genome shotgun (WGS) entry which is preliminary data.</text>
</comment>
<feature type="transmembrane region" description="Helical" evidence="1">
    <location>
        <begin position="74"/>
        <end position="96"/>
    </location>
</feature>
<accession>A0A8S3ZDC4</accession>
<feature type="transmembrane region" description="Helical" evidence="1">
    <location>
        <begin position="214"/>
        <end position="234"/>
    </location>
</feature>
<keyword evidence="1" id="KW-1133">Transmembrane helix</keyword>
<name>A0A8S3ZDC4_9EUPU</name>
<feature type="transmembrane region" description="Helical" evidence="1">
    <location>
        <begin position="266"/>
        <end position="286"/>
    </location>
</feature>
<reference evidence="2" key="1">
    <citation type="submission" date="2021-04" db="EMBL/GenBank/DDBJ databases">
        <authorList>
            <consortium name="Molecular Ecology Group"/>
        </authorList>
    </citation>
    <scope>NUCLEOTIDE SEQUENCE</scope>
</reference>
<dbReference type="Proteomes" id="UP000678393">
    <property type="component" value="Unassembled WGS sequence"/>
</dbReference>
<organism evidence="2 3">
    <name type="scientific">Candidula unifasciata</name>
    <dbReference type="NCBI Taxonomy" id="100452"/>
    <lineage>
        <taxon>Eukaryota</taxon>
        <taxon>Metazoa</taxon>
        <taxon>Spiralia</taxon>
        <taxon>Lophotrochozoa</taxon>
        <taxon>Mollusca</taxon>
        <taxon>Gastropoda</taxon>
        <taxon>Heterobranchia</taxon>
        <taxon>Euthyneura</taxon>
        <taxon>Panpulmonata</taxon>
        <taxon>Eupulmonata</taxon>
        <taxon>Stylommatophora</taxon>
        <taxon>Helicina</taxon>
        <taxon>Helicoidea</taxon>
        <taxon>Geomitridae</taxon>
        <taxon>Candidula</taxon>
    </lineage>
</organism>
<feature type="transmembrane region" description="Helical" evidence="1">
    <location>
        <begin position="108"/>
        <end position="127"/>
    </location>
</feature>
<keyword evidence="3" id="KW-1185">Reference proteome</keyword>
<evidence type="ECO:0000256" key="1">
    <source>
        <dbReference type="SAM" id="Phobius"/>
    </source>
</evidence>
<keyword evidence="1" id="KW-0472">Membrane</keyword>
<feature type="transmembrane region" description="Helical" evidence="1">
    <location>
        <begin position="6"/>
        <end position="24"/>
    </location>
</feature>
<dbReference type="Gene3D" id="1.20.1070.10">
    <property type="entry name" value="Rhodopsin 7-helix transmembrane proteins"/>
    <property type="match status" value="1"/>
</dbReference>
<dbReference type="SUPFAM" id="SSF81321">
    <property type="entry name" value="Family A G protein-coupled receptor-like"/>
    <property type="match status" value="1"/>
</dbReference>
<evidence type="ECO:0000313" key="2">
    <source>
        <dbReference type="EMBL" id="CAG5127179.1"/>
    </source>
</evidence>
<evidence type="ECO:0000313" key="3">
    <source>
        <dbReference type="Proteomes" id="UP000678393"/>
    </source>
</evidence>
<protein>
    <recommendedName>
        <fullName evidence="4">G-protein coupled receptors family 1 profile domain-containing protein</fullName>
    </recommendedName>
</protein>
<dbReference type="AlphaFoldDB" id="A0A8S3ZDC4"/>
<proteinExistence type="predicted"/>